<dbReference type="PANTHER" id="PTHR24034:SF209">
    <property type="entry name" value="EGF-LIKE DOMAIN-CONTAINING PROTEIN"/>
    <property type="match status" value="1"/>
</dbReference>
<dbReference type="Gene3D" id="2.10.25.10">
    <property type="entry name" value="Laminin"/>
    <property type="match status" value="4"/>
</dbReference>
<keyword evidence="3" id="KW-0677">Repeat</keyword>
<feature type="domain" description="EGF-like" evidence="9">
    <location>
        <begin position="217"/>
        <end position="261"/>
    </location>
</feature>
<evidence type="ECO:0000259" key="10">
    <source>
        <dbReference type="PROSITE" id="PS51364"/>
    </source>
</evidence>
<dbReference type="SUPFAM" id="SSF57581">
    <property type="entry name" value="TB module/8-cys domain"/>
    <property type="match status" value="1"/>
</dbReference>
<dbReference type="PROSITE" id="PS00010">
    <property type="entry name" value="ASX_HYDROXYL"/>
    <property type="match status" value="1"/>
</dbReference>
<dbReference type="SMART" id="SM00179">
    <property type="entry name" value="EGF_CA"/>
    <property type="match status" value="4"/>
</dbReference>
<dbReference type="FunFam" id="2.10.25.10:FF:000056">
    <property type="entry name" value="Latent-transforming growth factor beta-binding protein 3 isoform 2"/>
    <property type="match status" value="1"/>
</dbReference>
<keyword evidence="6" id="KW-0340">Growth factor binding</keyword>
<dbReference type="InterPro" id="IPR050751">
    <property type="entry name" value="ECM_structural_protein"/>
</dbReference>
<dbReference type="Pfam" id="PF00008">
    <property type="entry name" value="EGF"/>
    <property type="match status" value="1"/>
</dbReference>
<dbReference type="InterPro" id="IPR001881">
    <property type="entry name" value="EGF-like_Ca-bd_dom"/>
</dbReference>
<evidence type="ECO:0000256" key="4">
    <source>
        <dbReference type="ARBA" id="ARBA00023157"/>
    </source>
</evidence>
<organism evidence="11 12">
    <name type="scientific">Amphiprion percula</name>
    <name type="common">Orange clownfish</name>
    <name type="synonym">Lutjanus percula</name>
    <dbReference type="NCBI Taxonomy" id="161767"/>
    <lineage>
        <taxon>Eukaryota</taxon>
        <taxon>Metazoa</taxon>
        <taxon>Chordata</taxon>
        <taxon>Craniata</taxon>
        <taxon>Vertebrata</taxon>
        <taxon>Euteleostomi</taxon>
        <taxon>Actinopterygii</taxon>
        <taxon>Neopterygii</taxon>
        <taxon>Teleostei</taxon>
        <taxon>Neoteleostei</taxon>
        <taxon>Acanthomorphata</taxon>
        <taxon>Ovalentaria</taxon>
        <taxon>Pomacentridae</taxon>
        <taxon>Amphiprion</taxon>
    </lineage>
</organism>
<reference evidence="11 12" key="1">
    <citation type="submission" date="2018-03" db="EMBL/GenBank/DDBJ databases">
        <title>Finding Nemo's genes: A chromosome-scale reference assembly of the genome of the orange clownfish Amphiprion percula.</title>
        <authorList>
            <person name="Lehmann R."/>
        </authorList>
    </citation>
    <scope>NUCLEOTIDE SEQUENCE</scope>
</reference>
<dbReference type="PROSITE" id="PS51364">
    <property type="entry name" value="TB"/>
    <property type="match status" value="1"/>
</dbReference>
<keyword evidence="12" id="KW-1185">Reference proteome</keyword>
<dbReference type="SUPFAM" id="SSF57196">
    <property type="entry name" value="EGF/Laminin"/>
    <property type="match status" value="4"/>
</dbReference>
<evidence type="ECO:0000256" key="7">
    <source>
        <dbReference type="ARBA" id="ARBA00038081"/>
    </source>
</evidence>
<sequence length="263" mass="28610">MLETVCKNGVCVNNIPGYSCYCSSGYVYNSTLLECIDHDECEEESCVGGICVNTVGSYYCSCQHPLVKELNSAPSAVVSCCCLSPLSLFIFLMLSDENLSVCWQQVTADLLCQNPLLGAQVTFMDCCCLYGEGWGMGCALCPSSDSVTQNSFRKTIFTSLSSSLSGRYESYASLSAAEDCGILHGCENGRCIRVAEGYTCDCYQGYELDMTSMTCIDINECEDAVGLEFPCVNARCVNTDGSFRCVCRRGYVMSRRPNHCVAA</sequence>
<name>A0A3P8TW79_AMPPE</name>
<dbReference type="GeneTree" id="ENSGT00940000158234"/>
<evidence type="ECO:0000256" key="8">
    <source>
        <dbReference type="PROSITE-ProRule" id="PRU00076"/>
    </source>
</evidence>
<dbReference type="Gene3D" id="3.90.290.10">
    <property type="entry name" value="TGF-beta binding (TB) domain"/>
    <property type="match status" value="1"/>
</dbReference>
<dbReference type="InterPro" id="IPR000742">
    <property type="entry name" value="EGF"/>
</dbReference>
<feature type="domain" description="TB" evidence="10">
    <location>
        <begin position="100"/>
        <end position="146"/>
    </location>
</feature>
<dbReference type="PROSITE" id="PS01187">
    <property type="entry name" value="EGF_CA"/>
    <property type="match status" value="2"/>
</dbReference>
<keyword evidence="1 8" id="KW-0245">EGF-like domain</keyword>
<dbReference type="Pfam" id="PF07645">
    <property type="entry name" value="EGF_CA"/>
    <property type="match status" value="3"/>
</dbReference>
<evidence type="ECO:0000256" key="6">
    <source>
        <dbReference type="ARBA" id="ARBA00023183"/>
    </source>
</evidence>
<dbReference type="PROSITE" id="PS01186">
    <property type="entry name" value="EGF_2"/>
    <property type="match status" value="1"/>
</dbReference>
<dbReference type="PROSITE" id="PS50026">
    <property type="entry name" value="EGF_3"/>
    <property type="match status" value="1"/>
</dbReference>
<dbReference type="GO" id="GO:0005509">
    <property type="term" value="F:calcium ion binding"/>
    <property type="evidence" value="ECO:0007669"/>
    <property type="project" value="InterPro"/>
</dbReference>
<dbReference type="FunFam" id="2.10.25.10:FF:000115">
    <property type="entry name" value="latent-transforming growth factor beta-binding protein 4 isoform X2"/>
    <property type="match status" value="1"/>
</dbReference>
<evidence type="ECO:0000259" key="9">
    <source>
        <dbReference type="PROSITE" id="PS50026"/>
    </source>
</evidence>
<dbReference type="InterPro" id="IPR018097">
    <property type="entry name" value="EGF_Ca-bd_CS"/>
</dbReference>
<comment type="caution">
    <text evidence="8">Lacks conserved residue(s) required for the propagation of feature annotation.</text>
</comment>
<keyword evidence="2" id="KW-0732">Signal</keyword>
<dbReference type="InterPro" id="IPR000152">
    <property type="entry name" value="EGF-type_Asp/Asn_hydroxyl_site"/>
</dbReference>
<evidence type="ECO:0000256" key="1">
    <source>
        <dbReference type="ARBA" id="ARBA00022536"/>
    </source>
</evidence>
<keyword evidence="5" id="KW-0325">Glycoprotein</keyword>
<keyword evidence="4" id="KW-1015">Disulfide bond</keyword>
<evidence type="ECO:0000313" key="11">
    <source>
        <dbReference type="Ensembl" id="ENSAPEP00000028901.1"/>
    </source>
</evidence>
<dbReference type="GO" id="GO:0019838">
    <property type="term" value="F:growth factor binding"/>
    <property type="evidence" value="ECO:0007669"/>
    <property type="project" value="UniProtKB-KW"/>
</dbReference>
<dbReference type="InterPro" id="IPR017878">
    <property type="entry name" value="TB_dom"/>
</dbReference>
<evidence type="ECO:0000256" key="2">
    <source>
        <dbReference type="ARBA" id="ARBA00022729"/>
    </source>
</evidence>
<evidence type="ECO:0000313" key="12">
    <source>
        <dbReference type="Proteomes" id="UP000265080"/>
    </source>
</evidence>
<evidence type="ECO:0000256" key="3">
    <source>
        <dbReference type="ARBA" id="ARBA00022737"/>
    </source>
</evidence>
<dbReference type="CDD" id="cd00054">
    <property type="entry name" value="EGF_CA"/>
    <property type="match status" value="2"/>
</dbReference>
<dbReference type="PANTHER" id="PTHR24034">
    <property type="entry name" value="EGF-LIKE DOMAIN-CONTAINING PROTEIN"/>
    <property type="match status" value="1"/>
</dbReference>
<reference evidence="11" key="3">
    <citation type="submission" date="2025-09" db="UniProtKB">
        <authorList>
            <consortium name="Ensembl"/>
        </authorList>
    </citation>
    <scope>IDENTIFICATION</scope>
</reference>
<protein>
    <submittedName>
        <fullName evidence="11">Si:cabz01070274.1</fullName>
    </submittedName>
</protein>
<comment type="similarity">
    <text evidence="7">Belongs to the LTBP family.</text>
</comment>
<dbReference type="InterPro" id="IPR049883">
    <property type="entry name" value="NOTCH1_EGF-like"/>
</dbReference>
<dbReference type="FunFam" id="2.10.25.10:FF:000046">
    <property type="entry name" value="Latent-transforming growth factor beta-binding protein 1 isoform x2"/>
    <property type="match status" value="1"/>
</dbReference>
<accession>A0A3P8TW79</accession>
<proteinExistence type="inferred from homology"/>
<dbReference type="Ensembl" id="ENSAPET00000029663.1">
    <property type="protein sequence ID" value="ENSAPEP00000028901.1"/>
    <property type="gene ID" value="ENSAPEG00000020466.1"/>
</dbReference>
<reference evidence="11" key="2">
    <citation type="submission" date="2025-08" db="UniProtKB">
        <authorList>
            <consortium name="Ensembl"/>
        </authorList>
    </citation>
    <scope>IDENTIFICATION</scope>
</reference>
<dbReference type="InterPro" id="IPR036773">
    <property type="entry name" value="TB_dom_sf"/>
</dbReference>
<evidence type="ECO:0000256" key="5">
    <source>
        <dbReference type="ARBA" id="ARBA00023180"/>
    </source>
</evidence>
<dbReference type="Proteomes" id="UP000265080">
    <property type="component" value="Chromosome 9"/>
</dbReference>
<dbReference type="Pfam" id="PF00683">
    <property type="entry name" value="TB"/>
    <property type="match status" value="1"/>
</dbReference>
<dbReference type="AlphaFoldDB" id="A0A3P8TW79"/>
<dbReference type="SMART" id="SM00181">
    <property type="entry name" value="EGF"/>
    <property type="match status" value="4"/>
</dbReference>